<evidence type="ECO:0000313" key="1">
    <source>
        <dbReference type="EMBL" id="EMT71749.1"/>
    </source>
</evidence>
<accession>N1S126</accession>
<keyword evidence="2" id="KW-1185">Reference proteome</keyword>
<gene>
    <name evidence="1" type="ORF">FOC4_g10000419</name>
</gene>
<proteinExistence type="predicted"/>
<dbReference type="HOGENOM" id="CLU_000680_23_4_1"/>
<evidence type="ECO:0000313" key="2">
    <source>
        <dbReference type="Proteomes" id="UP000016929"/>
    </source>
</evidence>
<protein>
    <recommendedName>
        <fullName evidence="3">Reverse transcriptase</fullName>
    </recommendedName>
</protein>
<dbReference type="Proteomes" id="UP000016929">
    <property type="component" value="Unassembled WGS sequence"/>
</dbReference>
<dbReference type="OrthoDB" id="5243754at2759"/>
<dbReference type="AlphaFoldDB" id="N1S126"/>
<feature type="non-terminal residue" evidence="1">
    <location>
        <position position="1"/>
    </location>
</feature>
<dbReference type="EMBL" id="KB726306">
    <property type="protein sequence ID" value="EMT71749.1"/>
    <property type="molecule type" value="Genomic_DNA"/>
</dbReference>
<reference evidence="2" key="1">
    <citation type="submission" date="2012-09" db="EMBL/GenBank/DDBJ databases">
        <title>Genome sequencing and comparative transcriptomics of race 1 and race 4 of banana pathogen: Fusarium oxysporum f. sp. cubense.</title>
        <authorList>
            <person name="Fang X."/>
            <person name="Huang J."/>
        </authorList>
    </citation>
    <scope>NUCLEOTIDE SEQUENCE [LARGE SCALE GENOMIC DNA]</scope>
    <source>
        <strain evidence="2">race 4</strain>
    </source>
</reference>
<organism evidence="1 2">
    <name type="scientific">Fusarium oxysporum f. sp. cubense (strain race 4)</name>
    <name type="common">Panama disease fungus</name>
    <dbReference type="NCBI Taxonomy" id="2502994"/>
    <lineage>
        <taxon>Eukaryota</taxon>
        <taxon>Fungi</taxon>
        <taxon>Dikarya</taxon>
        <taxon>Ascomycota</taxon>
        <taxon>Pezizomycotina</taxon>
        <taxon>Sordariomycetes</taxon>
        <taxon>Hypocreomycetidae</taxon>
        <taxon>Hypocreales</taxon>
        <taxon>Nectriaceae</taxon>
        <taxon>Fusarium</taxon>
        <taxon>Fusarium oxysporum species complex</taxon>
    </lineage>
</organism>
<evidence type="ECO:0008006" key="3">
    <source>
        <dbReference type="Google" id="ProtNLM"/>
    </source>
</evidence>
<dbReference type="STRING" id="1229665.N1S126"/>
<name>N1S126_FUSC4</name>
<reference evidence="2" key="2">
    <citation type="journal article" date="2014" name="PLoS ONE">
        <title>Genome and Transcriptome Analysis of the Fungal Pathogen Fusarium oxysporum f. sp. cubense Causing Banana Vascular Wilt Disease.</title>
        <authorList>
            <person name="Guo L."/>
            <person name="Han L."/>
            <person name="Yang L."/>
            <person name="Zeng H."/>
            <person name="Fan D."/>
            <person name="Zhu Y."/>
            <person name="Feng Y."/>
            <person name="Wang G."/>
            <person name="Peng C."/>
            <person name="Jiang X."/>
            <person name="Zhou D."/>
            <person name="Ni P."/>
            <person name="Liang C."/>
            <person name="Liu L."/>
            <person name="Wang J."/>
            <person name="Mao C."/>
            <person name="Fang X."/>
            <person name="Peng M."/>
            <person name="Huang J."/>
        </authorList>
    </citation>
    <scope>NUCLEOTIDE SEQUENCE [LARGE SCALE GENOMIC DNA]</scope>
    <source>
        <strain evidence="2">race 4</strain>
    </source>
</reference>
<sequence length="218" mass="24882">SSLKAIVRPRQQSGQVTIRQIYEHVERLRKGNNRVKMMWVPSRADGLSMNLEAKRQAKKATRAECSPQSLPFQARSTRLRLTAAQLHQRRRLPDRNYSKRIDRALPGKHTQALYDSCKRREAGVLSQLRTGMARINSYLSRIGAVESDMCECGCGPETMEHFLFRCSRWEAERQVMRQIGQDMIGNLSFFLGGKSASDGTKWRPNLEAPQVDRPCSSC</sequence>